<organism evidence="2">
    <name type="scientific">Proteinivorax tanatarense</name>
    <dbReference type="NCBI Taxonomy" id="1260629"/>
    <lineage>
        <taxon>Bacteria</taxon>
        <taxon>Bacillati</taxon>
        <taxon>Bacillota</taxon>
        <taxon>Clostridia</taxon>
        <taxon>Eubacteriales</taxon>
        <taxon>Proteinivoracaceae</taxon>
        <taxon>Proteinivorax</taxon>
    </lineage>
</organism>
<gene>
    <name evidence="2" type="ORF">PRVXT_001477</name>
</gene>
<dbReference type="EMBL" id="CP158367">
    <property type="protein sequence ID" value="XBX76292.1"/>
    <property type="molecule type" value="Genomic_DNA"/>
</dbReference>
<protein>
    <submittedName>
        <fullName evidence="2">Uncharacterized protein</fullName>
    </submittedName>
</protein>
<keyword evidence="1" id="KW-0812">Transmembrane</keyword>
<keyword evidence="1" id="KW-1133">Transmembrane helix</keyword>
<evidence type="ECO:0000256" key="1">
    <source>
        <dbReference type="SAM" id="Phobius"/>
    </source>
</evidence>
<evidence type="ECO:0000313" key="2">
    <source>
        <dbReference type="EMBL" id="XBX76292.1"/>
    </source>
</evidence>
<reference evidence="2" key="1">
    <citation type="journal article" date="2013" name="Extremophiles">
        <title>Proteinivorax tanatarense gen. nov., sp. nov., an anaerobic, haloalkaliphilic, proteolytic bacterium isolated from a decaying algal bloom, and proposal of Proteinivoraceae fam. nov.</title>
        <authorList>
            <person name="Kevbrin V."/>
            <person name="Boltyanskaya Y."/>
            <person name="Zhilina T."/>
            <person name="Kolganova T."/>
            <person name="Lavrentjeva E."/>
            <person name="Kuznetsov B."/>
        </authorList>
    </citation>
    <scope>NUCLEOTIDE SEQUENCE</scope>
    <source>
        <strain evidence="2">Z-910T</strain>
    </source>
</reference>
<dbReference type="AlphaFoldDB" id="A0AAU7VR85"/>
<reference evidence="2" key="2">
    <citation type="submission" date="2024-06" db="EMBL/GenBank/DDBJ databases">
        <authorList>
            <person name="Petrova K.O."/>
            <person name="Toshchakov S.V."/>
            <person name="Boltjanskaja Y.V."/>
            <person name="Kevbrin V."/>
        </authorList>
    </citation>
    <scope>NUCLEOTIDE SEQUENCE</scope>
    <source>
        <strain evidence="2">Z-910T</strain>
    </source>
</reference>
<name>A0AAU7VR85_9FIRM</name>
<feature type="transmembrane region" description="Helical" evidence="1">
    <location>
        <begin position="7"/>
        <end position="26"/>
    </location>
</feature>
<keyword evidence="1" id="KW-0472">Membrane</keyword>
<dbReference type="RefSeq" id="WP_350345026.1">
    <property type="nucleotide sequence ID" value="NZ_CP158367.1"/>
</dbReference>
<sequence>MKIRWPVAIIVSIICIVVFLVGIRMYDNYTIYTPLEKILDNHSSIEQYEHTKQGEFHTISLTLDNSVDLHEVHEEIDLELSKLLGENFKVIYSRRLPKDDHLFDLYWRVELALEDMAKNGSYLQTIKYLDELFKDEGKYFLKFNRNWLYYGWDVKGYEYNNIVYVGEEGTDGS</sequence>
<proteinExistence type="predicted"/>
<accession>A0AAU7VR85</accession>